<evidence type="ECO:0000256" key="4">
    <source>
        <dbReference type="ARBA" id="ARBA00012745"/>
    </source>
</evidence>
<evidence type="ECO:0000256" key="12">
    <source>
        <dbReference type="HAMAP-Rule" id="MF_00388"/>
    </source>
</evidence>
<evidence type="ECO:0000256" key="10">
    <source>
        <dbReference type="ARBA" id="ARBA00023098"/>
    </source>
</evidence>
<evidence type="ECO:0000313" key="14">
    <source>
        <dbReference type="Proteomes" id="UP000001784"/>
    </source>
</evidence>
<dbReference type="GO" id="GO:0016020">
    <property type="term" value="C:membrane"/>
    <property type="evidence" value="ECO:0007669"/>
    <property type="project" value="GOC"/>
</dbReference>
<evidence type="ECO:0000256" key="8">
    <source>
        <dbReference type="ARBA" id="ARBA00022801"/>
    </source>
</evidence>
<dbReference type="NCBIfam" id="TIGR00325">
    <property type="entry name" value="lpxC"/>
    <property type="match status" value="1"/>
</dbReference>
<keyword evidence="10 12" id="KW-0443">Lipid metabolism</keyword>
<dbReference type="GO" id="GO:0046872">
    <property type="term" value="F:metal ion binding"/>
    <property type="evidence" value="ECO:0007669"/>
    <property type="project" value="UniProtKB-KW"/>
</dbReference>
<keyword evidence="5 12" id="KW-0444">Lipid biosynthesis</keyword>
<protein>
    <recommendedName>
        <fullName evidence="4 12">UDP-3-O-acyl-N-acetylglucosamine deacetylase</fullName>
        <shortName evidence="12">UDP-3-O-acyl-GlcNAc deacetylase</shortName>
        <ecNumber evidence="4 12">3.5.1.108</ecNumber>
    </recommendedName>
    <alternativeName>
        <fullName evidence="12">UDP-3-O-[R-3-hydroxymyristoyl]-N-acetylglucosamine deacetylase</fullName>
    </alternativeName>
</protein>
<dbReference type="OrthoDB" id="9802746at2"/>
<comment type="cofactor">
    <cofactor evidence="1 12">
        <name>Zn(2+)</name>
        <dbReference type="ChEBI" id="CHEBI:29105"/>
    </cofactor>
</comment>
<dbReference type="GO" id="GO:0103117">
    <property type="term" value="F:UDP-3-O-acyl-N-acetylglucosamine deacetylase activity"/>
    <property type="evidence" value="ECO:0007669"/>
    <property type="project" value="UniProtKB-UniRule"/>
</dbReference>
<evidence type="ECO:0000256" key="2">
    <source>
        <dbReference type="ARBA" id="ARBA00002923"/>
    </source>
</evidence>
<dbReference type="Pfam" id="PF03331">
    <property type="entry name" value="LpxC"/>
    <property type="match status" value="1"/>
</dbReference>
<gene>
    <name evidence="12" type="primary">lpxC</name>
    <name evidence="13" type="ordered locus">Sfum_1931</name>
</gene>
<comment type="similarity">
    <text evidence="12">Belongs to the LpxC family.</text>
</comment>
<evidence type="ECO:0000256" key="9">
    <source>
        <dbReference type="ARBA" id="ARBA00022833"/>
    </source>
</evidence>
<proteinExistence type="inferred from homology"/>
<dbReference type="PANTHER" id="PTHR33694:SF1">
    <property type="entry name" value="UDP-3-O-ACYL-N-ACETYLGLUCOSAMINE DEACETYLASE 1, MITOCHONDRIAL-RELATED"/>
    <property type="match status" value="1"/>
</dbReference>
<feature type="binding site" evidence="12">
    <location>
        <position position="107"/>
    </location>
    <ligand>
        <name>Zn(2+)</name>
        <dbReference type="ChEBI" id="CHEBI:29105"/>
    </ligand>
</feature>
<keyword evidence="14" id="KW-1185">Reference proteome</keyword>
<dbReference type="InParanoid" id="A0LJL4"/>
<sequence>MPACPCPGNLAHILLLNSRLRRTWGVKFFYPRQHTVTREVWCGGVGLHTGADVTIRLKPAPPDFGIRFQRTDLTGKPVITAHYRQVVDTFQATTIGIAGAVVGTVEHLMAAFYGCGVDNVLVEVDGPEIPILDGSAAPYTGLIRKAGVREQDAVRRCLIVDRPMVVKEDGAYIRVTPSDHFRIDCAIDFPHPLVGKQRYSWSFCENSFKREIAKARTFGFLKDVRKLQTMGRAQGGSLANAIVLDECGLLNREGFRYADECVRHKLLDFMGDLALIGMPVVGAFHVHRAGHSLHSRFLKQLMTRPGTCSLAQPSCIPTGVFPASRLPAFAGQISSVAKPI</sequence>
<dbReference type="Gene3D" id="3.30.1700.10">
    <property type="entry name" value="lpxc deacetylase, domain 2"/>
    <property type="match status" value="1"/>
</dbReference>
<keyword evidence="9 12" id="KW-0862">Zinc</keyword>
<dbReference type="eggNOG" id="COG0774">
    <property type="taxonomic scope" value="Bacteria"/>
</dbReference>
<comment type="catalytic activity">
    <reaction evidence="11 12">
        <text>a UDP-3-O-[(3R)-3-hydroxyacyl]-N-acetyl-alpha-D-glucosamine + H2O = a UDP-3-O-[(3R)-3-hydroxyacyl]-alpha-D-glucosamine + acetate</text>
        <dbReference type="Rhea" id="RHEA:67816"/>
        <dbReference type="ChEBI" id="CHEBI:15377"/>
        <dbReference type="ChEBI" id="CHEBI:30089"/>
        <dbReference type="ChEBI" id="CHEBI:137740"/>
        <dbReference type="ChEBI" id="CHEBI:173225"/>
        <dbReference type="EC" id="3.5.1.108"/>
    </reaction>
</comment>
<dbReference type="SUPFAM" id="SSF54211">
    <property type="entry name" value="Ribosomal protein S5 domain 2-like"/>
    <property type="match status" value="2"/>
</dbReference>
<evidence type="ECO:0000313" key="13">
    <source>
        <dbReference type="EMBL" id="ABK17616.1"/>
    </source>
</evidence>
<keyword evidence="8 12" id="KW-0378">Hydrolase</keyword>
<comment type="function">
    <text evidence="2 12">Catalyzes the hydrolysis of UDP-3-O-myristoyl-N-acetylglucosamine to form UDP-3-O-myristoylglucosamine and acetate, the committed step in lipid A biosynthesis.</text>
</comment>
<keyword evidence="7 12" id="KW-0479">Metal-binding</keyword>
<dbReference type="HOGENOM" id="CLU_046528_1_0_7"/>
<accession>A0LJL4</accession>
<evidence type="ECO:0000256" key="1">
    <source>
        <dbReference type="ARBA" id="ARBA00001947"/>
    </source>
</evidence>
<feature type="binding site" evidence="12">
    <location>
        <position position="268"/>
    </location>
    <ligand>
        <name>Zn(2+)</name>
        <dbReference type="ChEBI" id="CHEBI:29105"/>
    </ligand>
</feature>
<evidence type="ECO:0000256" key="6">
    <source>
        <dbReference type="ARBA" id="ARBA00022556"/>
    </source>
</evidence>
<dbReference type="HAMAP" id="MF_00388">
    <property type="entry name" value="LpxC"/>
    <property type="match status" value="1"/>
</dbReference>
<dbReference type="UniPathway" id="UPA00359">
    <property type="reaction ID" value="UER00478"/>
</dbReference>
<keyword evidence="6 12" id="KW-0441">Lipid A biosynthesis</keyword>
<dbReference type="InterPro" id="IPR004463">
    <property type="entry name" value="UDP-acyl_GlcNac_deAcase"/>
</dbReference>
<dbReference type="Proteomes" id="UP000001784">
    <property type="component" value="Chromosome"/>
</dbReference>
<feature type="active site" description="Proton donor" evidence="12">
    <location>
        <position position="291"/>
    </location>
</feature>
<dbReference type="EMBL" id="CP000478">
    <property type="protein sequence ID" value="ABK17616.1"/>
    <property type="molecule type" value="Genomic_DNA"/>
</dbReference>
<dbReference type="InterPro" id="IPR015870">
    <property type="entry name" value="UDP-acyl_N-AcGlcN_deAcase_N"/>
</dbReference>
<dbReference type="EC" id="3.5.1.108" evidence="4 12"/>
<dbReference type="AlphaFoldDB" id="A0LJL4"/>
<feature type="binding site" evidence="12">
    <location>
        <position position="264"/>
    </location>
    <ligand>
        <name>Zn(2+)</name>
        <dbReference type="ChEBI" id="CHEBI:29105"/>
    </ligand>
</feature>
<evidence type="ECO:0000256" key="5">
    <source>
        <dbReference type="ARBA" id="ARBA00022516"/>
    </source>
</evidence>
<name>A0LJL4_SYNFM</name>
<dbReference type="InterPro" id="IPR011334">
    <property type="entry name" value="UDP-acyl_GlcNac_deAcase_C"/>
</dbReference>
<dbReference type="KEGG" id="sfu:Sfum_1931"/>
<comment type="pathway">
    <text evidence="3 12">Glycolipid biosynthesis; lipid IV(A) biosynthesis; lipid IV(A) from (3R)-3-hydroxytetradecanoyl-[acyl-carrier-protein] and UDP-N-acetyl-alpha-D-glucosamine: step 2/6.</text>
</comment>
<evidence type="ECO:0000256" key="3">
    <source>
        <dbReference type="ARBA" id="ARBA00005002"/>
    </source>
</evidence>
<reference evidence="13 14" key="1">
    <citation type="submission" date="2006-10" db="EMBL/GenBank/DDBJ databases">
        <title>Complete sequence of Syntrophobacter fumaroxidans MPOB.</title>
        <authorList>
            <consortium name="US DOE Joint Genome Institute"/>
            <person name="Copeland A."/>
            <person name="Lucas S."/>
            <person name="Lapidus A."/>
            <person name="Barry K."/>
            <person name="Detter J.C."/>
            <person name="Glavina del Rio T."/>
            <person name="Hammon N."/>
            <person name="Israni S."/>
            <person name="Pitluck S."/>
            <person name="Goltsman E.G."/>
            <person name="Martinez M."/>
            <person name="Schmutz J."/>
            <person name="Larimer F."/>
            <person name="Land M."/>
            <person name="Hauser L."/>
            <person name="Kyrpides N."/>
            <person name="Kim E."/>
            <person name="Boone D.R."/>
            <person name="Brockman F."/>
            <person name="Culley D."/>
            <person name="Ferry J."/>
            <person name="Gunsalus R."/>
            <person name="McInerney M.J."/>
            <person name="Morrison M."/>
            <person name="Plugge C."/>
            <person name="Rohlin L."/>
            <person name="Scholten J."/>
            <person name="Sieber J."/>
            <person name="Stams A.J.M."/>
            <person name="Worm P."/>
            <person name="Henstra A.M."/>
            <person name="Richardson P."/>
        </authorList>
    </citation>
    <scope>NUCLEOTIDE SEQUENCE [LARGE SCALE GENOMIC DNA]</scope>
    <source>
        <strain evidence="14">DSM 10017 / MPOB</strain>
    </source>
</reference>
<organism evidence="13 14">
    <name type="scientific">Syntrophobacter fumaroxidans (strain DSM 10017 / MPOB)</name>
    <dbReference type="NCBI Taxonomy" id="335543"/>
    <lineage>
        <taxon>Bacteria</taxon>
        <taxon>Pseudomonadati</taxon>
        <taxon>Thermodesulfobacteriota</taxon>
        <taxon>Syntrophobacteria</taxon>
        <taxon>Syntrophobacterales</taxon>
        <taxon>Syntrophobacteraceae</taxon>
        <taxon>Syntrophobacter</taxon>
    </lineage>
</organism>
<dbReference type="GO" id="GO:0009245">
    <property type="term" value="P:lipid A biosynthetic process"/>
    <property type="evidence" value="ECO:0007669"/>
    <property type="project" value="UniProtKB-UniRule"/>
</dbReference>
<evidence type="ECO:0000256" key="7">
    <source>
        <dbReference type="ARBA" id="ARBA00022723"/>
    </source>
</evidence>
<dbReference type="InterPro" id="IPR020568">
    <property type="entry name" value="Ribosomal_Su5_D2-typ_SF"/>
</dbReference>
<dbReference type="FunCoup" id="A0LJL4">
    <property type="interactions" value="410"/>
</dbReference>
<dbReference type="STRING" id="335543.Sfum_1931"/>
<evidence type="ECO:0000256" key="11">
    <source>
        <dbReference type="ARBA" id="ARBA00024535"/>
    </source>
</evidence>
<dbReference type="PANTHER" id="PTHR33694">
    <property type="entry name" value="UDP-3-O-ACYL-N-ACETYLGLUCOSAMINE DEACETYLASE 1, MITOCHONDRIAL-RELATED"/>
    <property type="match status" value="1"/>
</dbReference>
<dbReference type="Gene3D" id="3.30.230.20">
    <property type="entry name" value="lpxc deacetylase, domain 1"/>
    <property type="match status" value="1"/>
</dbReference>